<dbReference type="Gene3D" id="1.50.10.10">
    <property type="match status" value="1"/>
</dbReference>
<protein>
    <submittedName>
        <fullName evidence="1">Uncharacterized protein</fullName>
    </submittedName>
</protein>
<proteinExistence type="predicted"/>
<evidence type="ECO:0000313" key="2">
    <source>
        <dbReference type="Proteomes" id="UP000239757"/>
    </source>
</evidence>
<name>A0A2P5WR85_GOSBA</name>
<sequence length="68" mass="7276">MAATHLAEGIIPSTTTGAVDEIQIIKNGRALGKKGGGSHLMLESYREKHWVVAHGLAGIVHVLMDMTR</sequence>
<gene>
    <name evidence="1" type="ORF">GOBAR_AA27127</name>
</gene>
<dbReference type="OrthoDB" id="10257263at2759"/>
<dbReference type="EMBL" id="KZ666777">
    <property type="protein sequence ID" value="PPR93551.1"/>
    <property type="molecule type" value="Genomic_DNA"/>
</dbReference>
<accession>A0A2P5WR85</accession>
<dbReference type="GO" id="GO:0005975">
    <property type="term" value="P:carbohydrate metabolic process"/>
    <property type="evidence" value="ECO:0007669"/>
    <property type="project" value="InterPro"/>
</dbReference>
<organism evidence="1 2">
    <name type="scientific">Gossypium barbadense</name>
    <name type="common">Sea Island cotton</name>
    <name type="synonym">Hibiscus barbadensis</name>
    <dbReference type="NCBI Taxonomy" id="3634"/>
    <lineage>
        <taxon>Eukaryota</taxon>
        <taxon>Viridiplantae</taxon>
        <taxon>Streptophyta</taxon>
        <taxon>Embryophyta</taxon>
        <taxon>Tracheophyta</taxon>
        <taxon>Spermatophyta</taxon>
        <taxon>Magnoliopsida</taxon>
        <taxon>eudicotyledons</taxon>
        <taxon>Gunneridae</taxon>
        <taxon>Pentapetalae</taxon>
        <taxon>rosids</taxon>
        <taxon>malvids</taxon>
        <taxon>Malvales</taxon>
        <taxon>Malvaceae</taxon>
        <taxon>Malvoideae</taxon>
        <taxon>Gossypium</taxon>
    </lineage>
</organism>
<dbReference type="InterPro" id="IPR012341">
    <property type="entry name" value="6hp_glycosidase-like_sf"/>
</dbReference>
<reference evidence="1 2" key="1">
    <citation type="submission" date="2015-01" db="EMBL/GenBank/DDBJ databases">
        <title>Genome of allotetraploid Gossypium barbadense reveals genomic plasticity and fiber elongation in cotton evolution.</title>
        <authorList>
            <person name="Chen X."/>
            <person name="Liu X."/>
            <person name="Zhao B."/>
            <person name="Zheng H."/>
            <person name="Hu Y."/>
            <person name="Lu G."/>
            <person name="Yang C."/>
            <person name="Chen J."/>
            <person name="Shan C."/>
            <person name="Zhang L."/>
            <person name="Zhou Y."/>
            <person name="Wang L."/>
            <person name="Guo W."/>
            <person name="Bai Y."/>
            <person name="Ruan J."/>
            <person name="Shangguan X."/>
            <person name="Mao Y."/>
            <person name="Jiang J."/>
            <person name="Zhu Y."/>
            <person name="Lei J."/>
            <person name="Kang H."/>
            <person name="Chen S."/>
            <person name="He X."/>
            <person name="Wang R."/>
            <person name="Wang Y."/>
            <person name="Chen J."/>
            <person name="Wang L."/>
            <person name="Yu S."/>
            <person name="Wang B."/>
            <person name="Wei J."/>
            <person name="Song S."/>
            <person name="Lu X."/>
            <person name="Gao Z."/>
            <person name="Gu W."/>
            <person name="Deng X."/>
            <person name="Ma D."/>
            <person name="Wang S."/>
            <person name="Liang W."/>
            <person name="Fang L."/>
            <person name="Cai C."/>
            <person name="Zhu X."/>
            <person name="Zhou B."/>
            <person name="Zhang Y."/>
            <person name="Chen Z."/>
            <person name="Xu S."/>
            <person name="Zhu R."/>
            <person name="Wang S."/>
            <person name="Zhang T."/>
            <person name="Zhao G."/>
        </authorList>
    </citation>
    <scope>NUCLEOTIDE SEQUENCE [LARGE SCALE GENOMIC DNA]</scope>
    <source>
        <strain evidence="2">cv. Xinhai21</strain>
        <tissue evidence="1">Leaf</tissue>
    </source>
</reference>
<dbReference type="Proteomes" id="UP000239757">
    <property type="component" value="Unassembled WGS sequence"/>
</dbReference>
<dbReference type="AlphaFoldDB" id="A0A2P5WR85"/>
<evidence type="ECO:0000313" key="1">
    <source>
        <dbReference type="EMBL" id="PPR93551.1"/>
    </source>
</evidence>